<protein>
    <submittedName>
        <fullName evidence="1">Uncharacterized protein</fullName>
    </submittedName>
</protein>
<organism evidence="1 2">
    <name type="scientific">Solirubrobacter ginsenosidimutans</name>
    <dbReference type="NCBI Taxonomy" id="490573"/>
    <lineage>
        <taxon>Bacteria</taxon>
        <taxon>Bacillati</taxon>
        <taxon>Actinomycetota</taxon>
        <taxon>Thermoleophilia</taxon>
        <taxon>Solirubrobacterales</taxon>
        <taxon>Solirubrobacteraceae</taxon>
        <taxon>Solirubrobacter</taxon>
    </lineage>
</organism>
<keyword evidence="2" id="KW-1185">Reference proteome</keyword>
<comment type="caution">
    <text evidence="1">The sequence shown here is derived from an EMBL/GenBank/DDBJ whole genome shotgun (WGS) entry which is preliminary data.</text>
</comment>
<proteinExistence type="predicted"/>
<sequence>MQRGEPMTLERPVWEPLLELLGLELVDDGFMWMGGIELDDGLEVHAYKHFSTRRYLHLGLDGRAFAYHSRDLYEEISLGEALTEVFTNWETACPALEHPAAVRAVLERHDAAASQELH</sequence>
<reference evidence="1" key="1">
    <citation type="submission" date="2022-10" db="EMBL/GenBank/DDBJ databases">
        <title>The WGS of Solirubrobacter ginsenosidimutans DSM 21036.</title>
        <authorList>
            <person name="Jiang Z."/>
        </authorList>
    </citation>
    <scope>NUCLEOTIDE SEQUENCE</scope>
    <source>
        <strain evidence="1">DSM 21036</strain>
    </source>
</reference>
<accession>A0A9X3MQ03</accession>
<dbReference type="AlphaFoldDB" id="A0A9X3MQ03"/>
<evidence type="ECO:0000313" key="2">
    <source>
        <dbReference type="Proteomes" id="UP001149140"/>
    </source>
</evidence>
<evidence type="ECO:0000313" key="1">
    <source>
        <dbReference type="EMBL" id="MDA0160579.1"/>
    </source>
</evidence>
<dbReference type="RefSeq" id="WP_270039501.1">
    <property type="nucleotide sequence ID" value="NZ_JAPDOD010000006.1"/>
</dbReference>
<name>A0A9X3MQ03_9ACTN</name>
<dbReference type="EMBL" id="JAPDOD010000006">
    <property type="protein sequence ID" value="MDA0160579.1"/>
    <property type="molecule type" value="Genomic_DNA"/>
</dbReference>
<gene>
    <name evidence="1" type="ORF">OM076_09915</name>
</gene>
<dbReference type="Proteomes" id="UP001149140">
    <property type="component" value="Unassembled WGS sequence"/>
</dbReference>